<dbReference type="Pfam" id="PF01658">
    <property type="entry name" value="Inos-1-P_synth"/>
    <property type="match status" value="1"/>
</dbReference>
<proteinExistence type="inferred from homology"/>
<comment type="similarity">
    <text evidence="1">Belongs to the myo-inositol 1-phosphate synthase family.</text>
</comment>
<organism evidence="3 4">
    <name type="scientific">Gaopeijia maritima</name>
    <dbReference type="NCBI Taxonomy" id="3119007"/>
    <lineage>
        <taxon>Bacteria</taxon>
        <taxon>Pseudomonadati</taxon>
        <taxon>Gemmatimonadota</taxon>
        <taxon>Longimicrobiia</taxon>
        <taxon>Gaopeijiales</taxon>
        <taxon>Gaopeijiaceae</taxon>
        <taxon>Gaopeijia</taxon>
    </lineage>
</organism>
<dbReference type="EMBL" id="JBBHLI010000009">
    <property type="protein sequence ID" value="MEK9502149.1"/>
    <property type="molecule type" value="Genomic_DNA"/>
</dbReference>
<evidence type="ECO:0000313" key="4">
    <source>
        <dbReference type="Proteomes" id="UP001484239"/>
    </source>
</evidence>
<evidence type="ECO:0000259" key="2">
    <source>
        <dbReference type="Pfam" id="PF01658"/>
    </source>
</evidence>
<dbReference type="Proteomes" id="UP001484239">
    <property type="component" value="Unassembled WGS sequence"/>
</dbReference>
<dbReference type="Gene3D" id="3.30.360.10">
    <property type="entry name" value="Dihydrodipicolinate Reductase, domain 2"/>
    <property type="match status" value="1"/>
</dbReference>
<gene>
    <name evidence="3" type="ORF">WI372_14245</name>
</gene>
<dbReference type="Pfam" id="PF07994">
    <property type="entry name" value="NAD_binding_5"/>
    <property type="match status" value="1"/>
</dbReference>
<dbReference type="InterPro" id="IPR013021">
    <property type="entry name" value="Myo-inos-1-P_Synthase_GAPDH"/>
</dbReference>
<reference evidence="3 4" key="1">
    <citation type="submission" date="2024-02" db="EMBL/GenBank/DDBJ databases">
        <title>A novel Gemmatimonadota bacterium.</title>
        <authorList>
            <person name="Du Z.-J."/>
            <person name="Ye Y.-Q."/>
        </authorList>
    </citation>
    <scope>NUCLEOTIDE SEQUENCE [LARGE SCALE GENOMIC DNA]</scope>
    <source>
        <strain evidence="3 4">DH-20</strain>
    </source>
</reference>
<dbReference type="SUPFAM" id="SSF55347">
    <property type="entry name" value="Glyceraldehyde-3-phosphate dehydrogenase-like, C-terminal domain"/>
    <property type="match status" value="1"/>
</dbReference>
<feature type="domain" description="Myo-inositol-1-phosphate synthase GAPDH-like" evidence="2">
    <location>
        <begin position="249"/>
        <end position="361"/>
    </location>
</feature>
<dbReference type="PANTHER" id="PTHR11510">
    <property type="entry name" value="MYO-INOSITOL-1 PHOSPHATE SYNTHASE"/>
    <property type="match status" value="1"/>
</dbReference>
<dbReference type="Gene3D" id="3.40.50.720">
    <property type="entry name" value="NAD(P)-binding Rossmann-like Domain"/>
    <property type="match status" value="1"/>
</dbReference>
<evidence type="ECO:0000256" key="1">
    <source>
        <dbReference type="ARBA" id="ARBA00010813"/>
    </source>
</evidence>
<dbReference type="RefSeq" id="WP_405276633.1">
    <property type="nucleotide sequence ID" value="NZ_CP144380.1"/>
</dbReference>
<name>A0ABU9EBU6_9BACT</name>
<evidence type="ECO:0000313" key="3">
    <source>
        <dbReference type="EMBL" id="MEK9502149.1"/>
    </source>
</evidence>
<dbReference type="PIRSF" id="PIRSF015578">
    <property type="entry name" value="Myoinos-ppht_syn"/>
    <property type="match status" value="1"/>
</dbReference>
<comment type="caution">
    <text evidence="3">The sequence shown here is derived from an EMBL/GenBank/DDBJ whole genome shotgun (WGS) entry which is preliminary data.</text>
</comment>
<keyword evidence="4" id="KW-1185">Reference proteome</keyword>
<protein>
    <submittedName>
        <fullName evidence="3">Inositol-3-phosphate synthase</fullName>
    </submittedName>
</protein>
<dbReference type="InterPro" id="IPR002587">
    <property type="entry name" value="Myo-inos-1-P_Synthase"/>
</dbReference>
<dbReference type="SUPFAM" id="SSF51735">
    <property type="entry name" value="NAD(P)-binding Rossmann-fold domains"/>
    <property type="match status" value="1"/>
</dbReference>
<accession>A0ABU9EBU6</accession>
<dbReference type="InterPro" id="IPR036291">
    <property type="entry name" value="NAD(P)-bd_dom_sf"/>
</dbReference>
<sequence length="437" mass="48752">MKERPEIRSSEGKLGVLLPGFGAVATTLVAGVEAVRRGLAAPVGSLTQMQTIRLGKRTDARTPLIKDFVDLASLDQLVFGAWDPIPDDGYASAVNAGVLDRHEHLEPIRDFLESIVPMPAAFDPEYVKKLQGSNVKSGPNKRDLAEQIRADIRTFKEEQGCERCVMVWCGSTEIFLRPGAQHETLEAFEKAMEENDPGIAPSMLYAYAAIMEGVPYANGAPNLSADFPALEKAAVERGVPIGGKDFKTGQTLMKTILAPGFKARMIGLRGWFSTNILGNRDGEVLDDPASFKTKEESKLGVLEHILQPKMYPELYEDLYHKVRINYYPPRGDNKEGWDNIDIFGWLGYPMQIKVDFLCRDSILAAPIVLDLALFLDLASRAGMGGIQEWLSFYFKSPQTTPGLYPEHDIFIQHWKLKNTLRWMMGEDQITHLGQDYE</sequence>